<evidence type="ECO:0000313" key="1">
    <source>
        <dbReference type="EMBL" id="KAK0630243.1"/>
    </source>
</evidence>
<sequence length="165" mass="18183">MVWLLVVPSYVGKERIWISGTYDLVVLSESPSEDVINFLKPGGFVVANNLKFVNASSYFKPVFTHSNFKCWQLTENIVTKTAPLTILIATKTSALTKSIVASIKKSYPGHVETGTFPTSPRPTTPDVISLVSLDENFFFFQSQDVESACFKALQKLLSGNVPSIT</sequence>
<name>A0AA39XAB3_9PEZI</name>
<dbReference type="EMBL" id="JAULSR010000002">
    <property type="protein sequence ID" value="KAK0630243.1"/>
    <property type="molecule type" value="Genomic_DNA"/>
</dbReference>
<accession>A0AA39XAB3</accession>
<comment type="caution">
    <text evidence="1">The sequence shown here is derived from an EMBL/GenBank/DDBJ whole genome shotgun (WGS) entry which is preliminary data.</text>
</comment>
<gene>
    <name evidence="1" type="ORF">B0T17DRAFT_506728</name>
</gene>
<reference evidence="1" key="1">
    <citation type="submission" date="2023-06" db="EMBL/GenBank/DDBJ databases">
        <title>Genome-scale phylogeny and comparative genomics of the fungal order Sordariales.</title>
        <authorList>
            <consortium name="Lawrence Berkeley National Laboratory"/>
            <person name="Hensen N."/>
            <person name="Bonometti L."/>
            <person name="Westerberg I."/>
            <person name="Brannstrom I.O."/>
            <person name="Guillou S."/>
            <person name="Cros-Aarteil S."/>
            <person name="Calhoun S."/>
            <person name="Haridas S."/>
            <person name="Kuo A."/>
            <person name="Mondo S."/>
            <person name="Pangilinan J."/>
            <person name="Riley R."/>
            <person name="LaButti K."/>
            <person name="Andreopoulos B."/>
            <person name="Lipzen A."/>
            <person name="Chen C."/>
            <person name="Yanf M."/>
            <person name="Daum C."/>
            <person name="Ng V."/>
            <person name="Clum A."/>
            <person name="Steindorff A."/>
            <person name="Ohm R."/>
            <person name="Martin F."/>
            <person name="Silar P."/>
            <person name="Natvig D."/>
            <person name="Lalanne C."/>
            <person name="Gautier V."/>
            <person name="Ament-velasquez S.L."/>
            <person name="Kruys A."/>
            <person name="Hutchinson M.I."/>
            <person name="Powell A.J."/>
            <person name="Barry K."/>
            <person name="Miller A.N."/>
            <person name="Grigoriev I.V."/>
            <person name="Debuchy R."/>
            <person name="Gladieux P."/>
            <person name="Thoren M.H."/>
            <person name="Johannesson H."/>
        </authorList>
    </citation>
    <scope>NUCLEOTIDE SEQUENCE</scope>
    <source>
        <strain evidence="1">SMH3391-2</strain>
    </source>
</reference>
<evidence type="ECO:0000313" key="2">
    <source>
        <dbReference type="Proteomes" id="UP001174934"/>
    </source>
</evidence>
<dbReference type="Proteomes" id="UP001174934">
    <property type="component" value="Unassembled WGS sequence"/>
</dbReference>
<protein>
    <submittedName>
        <fullName evidence="1">Uncharacterized protein</fullName>
    </submittedName>
</protein>
<organism evidence="1 2">
    <name type="scientific">Bombardia bombarda</name>
    <dbReference type="NCBI Taxonomy" id="252184"/>
    <lineage>
        <taxon>Eukaryota</taxon>
        <taxon>Fungi</taxon>
        <taxon>Dikarya</taxon>
        <taxon>Ascomycota</taxon>
        <taxon>Pezizomycotina</taxon>
        <taxon>Sordariomycetes</taxon>
        <taxon>Sordariomycetidae</taxon>
        <taxon>Sordariales</taxon>
        <taxon>Lasiosphaeriaceae</taxon>
        <taxon>Bombardia</taxon>
    </lineage>
</organism>
<keyword evidence="2" id="KW-1185">Reference proteome</keyword>
<dbReference type="AlphaFoldDB" id="A0AA39XAB3"/>
<proteinExistence type="predicted"/>